<sequence>MVAHGSCKAERSHEVAGGLLGRGTVDMSNDPMEPEDLATPEPERDPQPEPAPARMEESEPASVVTRAGVVWVATIAALLLLILLIVFIIQNQGAAEVHYFGLSGTIPLGIALLIAAVGGGLLVAVSGAIRIIQLRIIARRKASARRVSGK</sequence>
<dbReference type="Pfam" id="PF06305">
    <property type="entry name" value="LapA_dom"/>
    <property type="match status" value="1"/>
</dbReference>
<evidence type="ECO:0000256" key="6">
    <source>
        <dbReference type="SAM" id="Phobius"/>
    </source>
</evidence>
<reference evidence="8 9" key="1">
    <citation type="submission" date="2018-05" db="EMBL/GenBank/DDBJ databases">
        <title>Genetic diversity of glacier-inhabiting Cryobacterium bacteria in China and description of Cryobacterium mengkeensis sp. nov. and Arthrobacter glacialis sp. nov.</title>
        <authorList>
            <person name="Liu Q."/>
            <person name="Xin Y.-H."/>
        </authorList>
    </citation>
    <scope>NUCLEOTIDE SEQUENCE [LARGE SCALE GENOMIC DNA]</scope>
    <source>
        <strain evidence="8 9">LI2</strain>
    </source>
</reference>
<evidence type="ECO:0000256" key="1">
    <source>
        <dbReference type="ARBA" id="ARBA00022475"/>
    </source>
</evidence>
<gene>
    <name evidence="8" type="ORF">CVV68_04730</name>
</gene>
<comment type="caution">
    <text evidence="8">The sequence shown here is derived from an EMBL/GenBank/DDBJ whole genome shotgun (WGS) entry which is preliminary data.</text>
</comment>
<evidence type="ECO:0000256" key="3">
    <source>
        <dbReference type="ARBA" id="ARBA00022989"/>
    </source>
</evidence>
<evidence type="ECO:0000313" key="8">
    <source>
        <dbReference type="EMBL" id="PYI69093.1"/>
    </source>
</evidence>
<feature type="transmembrane region" description="Helical" evidence="6">
    <location>
        <begin position="63"/>
        <end position="89"/>
    </location>
</feature>
<dbReference type="EMBL" id="QJVD01000003">
    <property type="protein sequence ID" value="PYI69093.1"/>
    <property type="molecule type" value="Genomic_DNA"/>
</dbReference>
<protein>
    <submittedName>
        <fullName evidence="8">DUF1049 domain-containing protein</fullName>
    </submittedName>
</protein>
<keyword evidence="9" id="KW-1185">Reference proteome</keyword>
<dbReference type="GO" id="GO:0005886">
    <property type="term" value="C:plasma membrane"/>
    <property type="evidence" value="ECO:0007669"/>
    <property type="project" value="InterPro"/>
</dbReference>
<evidence type="ECO:0000313" key="9">
    <source>
        <dbReference type="Proteomes" id="UP000247832"/>
    </source>
</evidence>
<name>A0A2V5LGK1_9MICC</name>
<keyword evidence="2 6" id="KW-0812">Transmembrane</keyword>
<accession>A0A2V5LGK1</accession>
<feature type="transmembrane region" description="Helical" evidence="6">
    <location>
        <begin position="109"/>
        <end position="132"/>
    </location>
</feature>
<keyword evidence="3 6" id="KW-1133">Transmembrane helix</keyword>
<dbReference type="InterPro" id="IPR010445">
    <property type="entry name" value="LapA_dom"/>
</dbReference>
<keyword evidence="4 6" id="KW-0472">Membrane</keyword>
<organism evidence="8 9">
    <name type="scientific">Arthrobacter livingstonensis</name>
    <dbReference type="NCBI Taxonomy" id="670078"/>
    <lineage>
        <taxon>Bacteria</taxon>
        <taxon>Bacillati</taxon>
        <taxon>Actinomycetota</taxon>
        <taxon>Actinomycetes</taxon>
        <taxon>Micrococcales</taxon>
        <taxon>Micrococcaceae</taxon>
        <taxon>Arthrobacter</taxon>
    </lineage>
</organism>
<feature type="region of interest" description="Disordered" evidence="5">
    <location>
        <begin position="1"/>
        <end position="59"/>
    </location>
</feature>
<feature type="domain" description="Lipopolysaccharide assembly protein A" evidence="7">
    <location>
        <begin position="90"/>
        <end position="142"/>
    </location>
</feature>
<evidence type="ECO:0000256" key="2">
    <source>
        <dbReference type="ARBA" id="ARBA00022692"/>
    </source>
</evidence>
<dbReference type="Proteomes" id="UP000247832">
    <property type="component" value="Unassembled WGS sequence"/>
</dbReference>
<evidence type="ECO:0000259" key="7">
    <source>
        <dbReference type="Pfam" id="PF06305"/>
    </source>
</evidence>
<keyword evidence="1" id="KW-1003">Cell membrane</keyword>
<evidence type="ECO:0000256" key="4">
    <source>
        <dbReference type="ARBA" id="ARBA00023136"/>
    </source>
</evidence>
<dbReference type="AlphaFoldDB" id="A0A2V5LGK1"/>
<proteinExistence type="predicted"/>
<evidence type="ECO:0000256" key="5">
    <source>
        <dbReference type="SAM" id="MobiDB-lite"/>
    </source>
</evidence>